<dbReference type="PANTHER" id="PTHR33693:SF1">
    <property type="entry name" value="TYPE-4 URACIL-DNA GLYCOSYLASE"/>
    <property type="match status" value="1"/>
</dbReference>
<name>A0A7T6ZE75_9BACI</name>
<sequence length="209" mass="23387">MEFPAHIIEQCQTDLKGHQLEGFLTGAGNEVADIMFIGEAPGEKEAETGEPFCGRSGNVLDSYLTALGLARKDVYITSAVRSRPFKWGERRPNGTPVMKKINRKPTEKELFAHAALLDYQIAEVRPRIIVCLGDVALKRLLGKTAALSAMHGKSHYSHVQKREKDTYQWSAETYAVFGLYHPAAVFYNPSIRKVIDEDLHALKKLIESM</sequence>
<dbReference type="EMBL" id="CP054706">
    <property type="protein sequence ID" value="QQK81642.1"/>
    <property type="molecule type" value="Genomic_DNA"/>
</dbReference>
<feature type="domain" description="Uracil-DNA glycosylase-like" evidence="12">
    <location>
        <begin position="25"/>
        <end position="200"/>
    </location>
</feature>
<dbReference type="SUPFAM" id="SSF52141">
    <property type="entry name" value="Uracil-DNA glycosylase-like"/>
    <property type="match status" value="1"/>
</dbReference>
<dbReference type="RefSeq" id="WP_200086181.1">
    <property type="nucleotide sequence ID" value="NZ_CP054706.1"/>
</dbReference>
<proteinExistence type="inferred from homology"/>
<dbReference type="InterPro" id="IPR005273">
    <property type="entry name" value="Ura-DNA_glyco_family4"/>
</dbReference>
<evidence type="ECO:0000256" key="6">
    <source>
        <dbReference type="ARBA" id="ARBA00022723"/>
    </source>
</evidence>
<keyword evidence="14" id="KW-1185">Reference proteome</keyword>
<dbReference type="InterPro" id="IPR005122">
    <property type="entry name" value="Uracil-DNA_glycosylase-like"/>
</dbReference>
<comment type="similarity">
    <text evidence="2">Belongs to the uracil-DNA glycosylase (UDG) superfamily. Type 4 (UDGa) family.</text>
</comment>
<evidence type="ECO:0000256" key="7">
    <source>
        <dbReference type="ARBA" id="ARBA00022763"/>
    </source>
</evidence>
<organism evidence="13 14">
    <name type="scientific">Salicibibacter cibi</name>
    <dbReference type="NCBI Taxonomy" id="2743001"/>
    <lineage>
        <taxon>Bacteria</taxon>
        <taxon>Bacillati</taxon>
        <taxon>Bacillota</taxon>
        <taxon>Bacilli</taxon>
        <taxon>Bacillales</taxon>
        <taxon>Bacillaceae</taxon>
        <taxon>Salicibibacter</taxon>
    </lineage>
</organism>
<dbReference type="PANTHER" id="PTHR33693">
    <property type="entry name" value="TYPE-5 URACIL-DNA GLYCOSYLASE"/>
    <property type="match status" value="1"/>
</dbReference>
<evidence type="ECO:0000256" key="11">
    <source>
        <dbReference type="ARBA" id="ARBA00023204"/>
    </source>
</evidence>
<evidence type="ECO:0000256" key="3">
    <source>
        <dbReference type="ARBA" id="ARBA00012030"/>
    </source>
</evidence>
<dbReference type="Gene3D" id="3.40.470.10">
    <property type="entry name" value="Uracil-DNA glycosylase-like domain"/>
    <property type="match status" value="1"/>
</dbReference>
<dbReference type="GO" id="GO:0051539">
    <property type="term" value="F:4 iron, 4 sulfur cluster binding"/>
    <property type="evidence" value="ECO:0007669"/>
    <property type="project" value="UniProtKB-KW"/>
</dbReference>
<keyword evidence="7" id="KW-0227">DNA damage</keyword>
<keyword evidence="8" id="KW-0378">Hydrolase</keyword>
<evidence type="ECO:0000256" key="1">
    <source>
        <dbReference type="ARBA" id="ARBA00001400"/>
    </source>
</evidence>
<dbReference type="CDD" id="cd10030">
    <property type="entry name" value="UDG-F4_TTUDGA_SPO1dp_like"/>
    <property type="match status" value="1"/>
</dbReference>
<dbReference type="InterPro" id="IPR051536">
    <property type="entry name" value="UDG_Type-4/5"/>
</dbReference>
<dbReference type="KEGG" id="scib:HUG20_18115"/>
<keyword evidence="10" id="KW-0411">Iron-sulfur</keyword>
<dbReference type="GO" id="GO:0004844">
    <property type="term" value="F:uracil DNA N-glycosylase activity"/>
    <property type="evidence" value="ECO:0007669"/>
    <property type="project" value="UniProtKB-EC"/>
</dbReference>
<dbReference type="InterPro" id="IPR036895">
    <property type="entry name" value="Uracil-DNA_glycosylase-like_sf"/>
</dbReference>
<evidence type="ECO:0000256" key="8">
    <source>
        <dbReference type="ARBA" id="ARBA00022801"/>
    </source>
</evidence>
<protein>
    <recommendedName>
        <fullName evidence="4">Type-4 uracil-DNA glycosylase</fullName>
        <ecNumber evidence="3">3.2.2.27</ecNumber>
    </recommendedName>
</protein>
<evidence type="ECO:0000256" key="10">
    <source>
        <dbReference type="ARBA" id="ARBA00023014"/>
    </source>
</evidence>
<gene>
    <name evidence="13" type="ORF">HUG20_18115</name>
</gene>
<keyword evidence="6" id="KW-0479">Metal-binding</keyword>
<dbReference type="Pfam" id="PF03167">
    <property type="entry name" value="UDG"/>
    <property type="match status" value="1"/>
</dbReference>
<evidence type="ECO:0000256" key="9">
    <source>
        <dbReference type="ARBA" id="ARBA00023004"/>
    </source>
</evidence>
<evidence type="ECO:0000313" key="14">
    <source>
        <dbReference type="Proteomes" id="UP000595349"/>
    </source>
</evidence>
<accession>A0A7T6ZE75</accession>
<dbReference type="GO" id="GO:0046872">
    <property type="term" value="F:metal ion binding"/>
    <property type="evidence" value="ECO:0007669"/>
    <property type="project" value="UniProtKB-KW"/>
</dbReference>
<evidence type="ECO:0000256" key="5">
    <source>
        <dbReference type="ARBA" id="ARBA00022485"/>
    </source>
</evidence>
<dbReference type="AlphaFoldDB" id="A0A7T6ZE75"/>
<evidence type="ECO:0000256" key="2">
    <source>
        <dbReference type="ARBA" id="ARBA00006521"/>
    </source>
</evidence>
<evidence type="ECO:0000313" key="13">
    <source>
        <dbReference type="EMBL" id="QQK81642.1"/>
    </source>
</evidence>
<reference evidence="13 14" key="1">
    <citation type="submission" date="2020-06" db="EMBL/GenBank/DDBJ databases">
        <title>Genomic analysis of Salicibibacter sp. NKC21-4.</title>
        <authorList>
            <person name="Oh Y.J."/>
        </authorList>
    </citation>
    <scope>NUCLEOTIDE SEQUENCE [LARGE SCALE GENOMIC DNA]</scope>
    <source>
        <strain evidence="13 14">NKC21-4</strain>
    </source>
</reference>
<dbReference type="SMART" id="SM00987">
    <property type="entry name" value="UreE_C"/>
    <property type="match status" value="1"/>
</dbReference>
<dbReference type="Proteomes" id="UP000595349">
    <property type="component" value="Chromosome"/>
</dbReference>
<keyword evidence="5" id="KW-0004">4Fe-4S</keyword>
<evidence type="ECO:0000256" key="4">
    <source>
        <dbReference type="ARBA" id="ARBA00019403"/>
    </source>
</evidence>
<keyword evidence="11" id="KW-0234">DNA repair</keyword>
<keyword evidence="9" id="KW-0408">Iron</keyword>
<comment type="catalytic activity">
    <reaction evidence="1">
        <text>Hydrolyzes single-stranded DNA or mismatched double-stranded DNA and polynucleotides, releasing free uracil.</text>
        <dbReference type="EC" id="3.2.2.27"/>
    </reaction>
</comment>
<evidence type="ECO:0000259" key="12">
    <source>
        <dbReference type="SMART" id="SM00986"/>
    </source>
</evidence>
<dbReference type="SMART" id="SM00986">
    <property type="entry name" value="UDG"/>
    <property type="match status" value="1"/>
</dbReference>
<dbReference type="EC" id="3.2.2.27" evidence="3"/>
<dbReference type="NCBIfam" id="TIGR00758">
    <property type="entry name" value="UDG_fam4"/>
    <property type="match status" value="1"/>
</dbReference>
<dbReference type="GO" id="GO:0006281">
    <property type="term" value="P:DNA repair"/>
    <property type="evidence" value="ECO:0007669"/>
    <property type="project" value="UniProtKB-KW"/>
</dbReference>